<dbReference type="GO" id="GO:0006570">
    <property type="term" value="P:tyrosine metabolic process"/>
    <property type="evidence" value="ECO:0007669"/>
    <property type="project" value="TreeGrafter"/>
</dbReference>
<keyword evidence="3 4" id="KW-0802">TPR repeat</keyword>
<dbReference type="PANTHER" id="PTHR21405">
    <property type="entry name" value="CDNA SEQUENCE BC021608"/>
    <property type="match status" value="1"/>
</dbReference>
<name>A0A0B7BLR2_9EUPU</name>
<accession>A0A0B7BLR2</accession>
<keyword evidence="2" id="KW-0677">Repeat</keyword>
<feature type="repeat" description="TPR" evidence="4">
    <location>
        <begin position="53"/>
        <end position="86"/>
    </location>
</feature>
<dbReference type="InterPro" id="IPR013105">
    <property type="entry name" value="TPR_2"/>
</dbReference>
<dbReference type="SUPFAM" id="SSF48452">
    <property type="entry name" value="TPR-like"/>
    <property type="match status" value="1"/>
</dbReference>
<comment type="similarity">
    <text evidence="1">Belongs to the TTC36 family.</text>
</comment>
<evidence type="ECO:0000256" key="1">
    <source>
        <dbReference type="ARBA" id="ARBA00006995"/>
    </source>
</evidence>
<dbReference type="InterPro" id="IPR019734">
    <property type="entry name" value="TPR_rpt"/>
</dbReference>
<dbReference type="Gene3D" id="1.25.40.10">
    <property type="entry name" value="Tetratricopeptide repeat domain"/>
    <property type="match status" value="1"/>
</dbReference>
<dbReference type="FunFam" id="1.25.40.10:FF:000213">
    <property type="entry name" value="Tetratricopeptide repeat domain 36"/>
    <property type="match status" value="1"/>
</dbReference>
<gene>
    <name evidence="5" type="primary">ORF197488</name>
</gene>
<dbReference type="Pfam" id="PF07719">
    <property type="entry name" value="TPR_2"/>
    <property type="match status" value="1"/>
</dbReference>
<dbReference type="AlphaFoldDB" id="A0A0B7BLR2"/>
<reference evidence="5" key="1">
    <citation type="submission" date="2014-12" db="EMBL/GenBank/DDBJ databases">
        <title>Insight into the proteome of Arion vulgaris.</title>
        <authorList>
            <person name="Aradska J."/>
            <person name="Bulat T."/>
            <person name="Smidak R."/>
            <person name="Sarate P."/>
            <person name="Gangsoo J."/>
            <person name="Sialana F."/>
            <person name="Bilban M."/>
            <person name="Lubec G."/>
        </authorList>
    </citation>
    <scope>NUCLEOTIDE SEQUENCE</scope>
    <source>
        <tissue evidence="5">Skin</tissue>
    </source>
</reference>
<evidence type="ECO:0000256" key="4">
    <source>
        <dbReference type="PROSITE-ProRule" id="PRU00339"/>
    </source>
</evidence>
<evidence type="ECO:0000256" key="2">
    <source>
        <dbReference type="ARBA" id="ARBA00022737"/>
    </source>
</evidence>
<proteinExistence type="inferred from homology"/>
<feature type="non-terminal residue" evidence="5">
    <location>
        <position position="1"/>
    </location>
</feature>
<dbReference type="InterPro" id="IPR011990">
    <property type="entry name" value="TPR-like_helical_dom_sf"/>
</dbReference>
<evidence type="ECO:0000313" key="5">
    <source>
        <dbReference type="EMBL" id="CEK93832.1"/>
    </source>
</evidence>
<evidence type="ECO:0000256" key="3">
    <source>
        <dbReference type="ARBA" id="ARBA00022803"/>
    </source>
</evidence>
<dbReference type="PANTHER" id="PTHR21405:SF0">
    <property type="entry name" value="TETRATRICOPEPTIDE REPEAT PROTEIN 36"/>
    <property type="match status" value="1"/>
</dbReference>
<protein>
    <submittedName>
        <fullName evidence="5">Uncharacterized protein</fullName>
    </submittedName>
</protein>
<organism evidence="5">
    <name type="scientific">Arion vulgaris</name>
    <dbReference type="NCBI Taxonomy" id="1028688"/>
    <lineage>
        <taxon>Eukaryota</taxon>
        <taxon>Metazoa</taxon>
        <taxon>Spiralia</taxon>
        <taxon>Lophotrochozoa</taxon>
        <taxon>Mollusca</taxon>
        <taxon>Gastropoda</taxon>
        <taxon>Heterobranchia</taxon>
        <taxon>Euthyneura</taxon>
        <taxon>Panpulmonata</taxon>
        <taxon>Eupulmonata</taxon>
        <taxon>Stylommatophora</taxon>
        <taxon>Helicina</taxon>
        <taxon>Arionoidea</taxon>
        <taxon>Arionidae</taxon>
        <taxon>Arion</taxon>
    </lineage>
</organism>
<dbReference type="InterPro" id="IPR038906">
    <property type="entry name" value="TTC36"/>
</dbReference>
<dbReference type="EMBL" id="HACG01046967">
    <property type="protein sequence ID" value="CEK93832.1"/>
    <property type="molecule type" value="Transcribed_RNA"/>
</dbReference>
<dbReference type="PROSITE" id="PS50005">
    <property type="entry name" value="TPR"/>
    <property type="match status" value="1"/>
</dbReference>
<dbReference type="SMART" id="SM00028">
    <property type="entry name" value="TPR"/>
    <property type="match status" value="3"/>
</dbReference>
<sequence length="193" mass="21092">VNMASGGSGNDVSTHDKEVLKEIFNNGLPYSDEILVEKINNETTEDNEQVEKAKKLEIQGVRAAEAGNVETAIDFFRQAVNIAPDWPSAYNNRAQALRLKGDIEGARADLDKALELSHETGNAACQAFIQRGLLRKREGDDDGAKQDFEKAANLGSGFAKQLLAAMNPYAALCNQMLSDVMHKLRSDQSEPEV</sequence>